<evidence type="ECO:0000313" key="3">
    <source>
        <dbReference type="Proteomes" id="UP001218218"/>
    </source>
</evidence>
<dbReference type="EMBL" id="JARIHO010000009">
    <property type="protein sequence ID" value="KAJ7355906.1"/>
    <property type="molecule type" value="Genomic_DNA"/>
</dbReference>
<sequence>MYHIILLRLPTTFNSLALDYFPLQTGDACELDLWNGFTEILLKQWKTLGLFSTLIFGATLTMFQIPAVADNSLLRTVAHYALLSVMMSLIYISLLSIYFGSWRNSGTAVRWMQEMRTSNPYTFWNFWVLISLPAVWTCWGIFLFLASMILFIWPLSQYDTSQDAQELTLVSRLFLMVVMAIGGLHLALTISKLRRVSRNPLGALGDVGVSV</sequence>
<reference evidence="2" key="1">
    <citation type="submission" date="2023-03" db="EMBL/GenBank/DDBJ databases">
        <title>Massive genome expansion in bonnet fungi (Mycena s.s.) driven by repeated elements and novel gene families across ecological guilds.</title>
        <authorList>
            <consortium name="Lawrence Berkeley National Laboratory"/>
            <person name="Harder C.B."/>
            <person name="Miyauchi S."/>
            <person name="Viragh M."/>
            <person name="Kuo A."/>
            <person name="Thoen E."/>
            <person name="Andreopoulos B."/>
            <person name="Lu D."/>
            <person name="Skrede I."/>
            <person name="Drula E."/>
            <person name="Henrissat B."/>
            <person name="Morin E."/>
            <person name="Kohler A."/>
            <person name="Barry K."/>
            <person name="LaButti K."/>
            <person name="Morin E."/>
            <person name="Salamov A."/>
            <person name="Lipzen A."/>
            <person name="Mereny Z."/>
            <person name="Hegedus B."/>
            <person name="Baldrian P."/>
            <person name="Stursova M."/>
            <person name="Weitz H."/>
            <person name="Taylor A."/>
            <person name="Grigoriev I.V."/>
            <person name="Nagy L.G."/>
            <person name="Martin F."/>
            <person name="Kauserud H."/>
        </authorList>
    </citation>
    <scope>NUCLEOTIDE SEQUENCE</scope>
    <source>
        <strain evidence="2">CBHHK002</strain>
    </source>
</reference>
<keyword evidence="1" id="KW-0812">Transmembrane</keyword>
<feature type="transmembrane region" description="Helical" evidence="1">
    <location>
        <begin position="173"/>
        <end position="190"/>
    </location>
</feature>
<accession>A0AAD7EX60</accession>
<gene>
    <name evidence="2" type="ORF">DFH08DRAFT_510857</name>
</gene>
<comment type="caution">
    <text evidence="2">The sequence shown here is derived from an EMBL/GenBank/DDBJ whole genome shotgun (WGS) entry which is preliminary data.</text>
</comment>
<protein>
    <submittedName>
        <fullName evidence="2">Uncharacterized protein</fullName>
    </submittedName>
</protein>
<keyword evidence="1" id="KW-1133">Transmembrane helix</keyword>
<proteinExistence type="predicted"/>
<feature type="transmembrane region" description="Helical" evidence="1">
    <location>
        <begin position="80"/>
        <end position="102"/>
    </location>
</feature>
<evidence type="ECO:0000256" key="1">
    <source>
        <dbReference type="SAM" id="Phobius"/>
    </source>
</evidence>
<keyword evidence="3" id="KW-1185">Reference proteome</keyword>
<feature type="transmembrane region" description="Helical" evidence="1">
    <location>
        <begin position="48"/>
        <end position="68"/>
    </location>
</feature>
<organism evidence="2 3">
    <name type="scientific">Mycena albidolilacea</name>
    <dbReference type="NCBI Taxonomy" id="1033008"/>
    <lineage>
        <taxon>Eukaryota</taxon>
        <taxon>Fungi</taxon>
        <taxon>Dikarya</taxon>
        <taxon>Basidiomycota</taxon>
        <taxon>Agaricomycotina</taxon>
        <taxon>Agaricomycetes</taxon>
        <taxon>Agaricomycetidae</taxon>
        <taxon>Agaricales</taxon>
        <taxon>Marasmiineae</taxon>
        <taxon>Mycenaceae</taxon>
        <taxon>Mycena</taxon>
    </lineage>
</organism>
<evidence type="ECO:0000313" key="2">
    <source>
        <dbReference type="EMBL" id="KAJ7355906.1"/>
    </source>
</evidence>
<dbReference type="AlphaFoldDB" id="A0AAD7EX60"/>
<dbReference type="Proteomes" id="UP001218218">
    <property type="component" value="Unassembled WGS sequence"/>
</dbReference>
<feature type="transmembrane region" description="Helical" evidence="1">
    <location>
        <begin position="123"/>
        <end position="153"/>
    </location>
</feature>
<name>A0AAD7EX60_9AGAR</name>
<keyword evidence="1" id="KW-0472">Membrane</keyword>